<evidence type="ECO:0000256" key="3">
    <source>
        <dbReference type="ARBA" id="ARBA00022475"/>
    </source>
</evidence>
<name>A0ABW6BC23_9SPHI</name>
<evidence type="ECO:0000256" key="1">
    <source>
        <dbReference type="ARBA" id="ARBA00004651"/>
    </source>
</evidence>
<keyword evidence="4 7" id="KW-0812">Transmembrane</keyword>
<feature type="transmembrane region" description="Helical" evidence="7">
    <location>
        <begin position="45"/>
        <end position="68"/>
    </location>
</feature>
<evidence type="ECO:0000313" key="8">
    <source>
        <dbReference type="EMBL" id="MFD2965594.1"/>
    </source>
</evidence>
<feature type="transmembrane region" description="Helical" evidence="7">
    <location>
        <begin position="234"/>
        <end position="254"/>
    </location>
</feature>
<dbReference type="InterPro" id="IPR050833">
    <property type="entry name" value="Poly_Biosynth_Transport"/>
</dbReference>
<comment type="caution">
    <text evidence="8">The sequence shown here is derived from an EMBL/GenBank/DDBJ whole genome shotgun (WGS) entry which is preliminary data.</text>
</comment>
<proteinExistence type="inferred from homology"/>
<evidence type="ECO:0000313" key="9">
    <source>
        <dbReference type="Proteomes" id="UP001597560"/>
    </source>
</evidence>
<dbReference type="EMBL" id="JBHUPA010000039">
    <property type="protein sequence ID" value="MFD2965594.1"/>
    <property type="molecule type" value="Genomic_DNA"/>
</dbReference>
<evidence type="ECO:0000256" key="6">
    <source>
        <dbReference type="ARBA" id="ARBA00023136"/>
    </source>
</evidence>
<dbReference type="PANTHER" id="PTHR30250">
    <property type="entry name" value="PST FAMILY PREDICTED COLANIC ACID TRANSPORTER"/>
    <property type="match status" value="1"/>
</dbReference>
<evidence type="ECO:0000256" key="7">
    <source>
        <dbReference type="SAM" id="Phobius"/>
    </source>
</evidence>
<dbReference type="PANTHER" id="PTHR30250:SF10">
    <property type="entry name" value="LIPOPOLYSACCHARIDE BIOSYNTHESIS PROTEIN WZXC"/>
    <property type="match status" value="1"/>
</dbReference>
<feature type="transmembrane region" description="Helical" evidence="7">
    <location>
        <begin position="211"/>
        <end position="228"/>
    </location>
</feature>
<comment type="similarity">
    <text evidence="2">Belongs to the polysaccharide synthase family.</text>
</comment>
<keyword evidence="6 7" id="KW-0472">Membrane</keyword>
<comment type="subcellular location">
    <subcellularLocation>
        <location evidence="1">Cell membrane</location>
        <topology evidence="1">Multi-pass membrane protein</topology>
    </subcellularLocation>
</comment>
<evidence type="ECO:0000256" key="2">
    <source>
        <dbReference type="ARBA" id="ARBA00007430"/>
    </source>
</evidence>
<feature type="transmembrane region" description="Helical" evidence="7">
    <location>
        <begin position="287"/>
        <end position="310"/>
    </location>
</feature>
<keyword evidence="9" id="KW-1185">Reference proteome</keyword>
<keyword evidence="5 7" id="KW-1133">Transmembrane helix</keyword>
<dbReference type="RefSeq" id="WP_377613514.1">
    <property type="nucleotide sequence ID" value="NZ_JBHUPA010000039.1"/>
</dbReference>
<protein>
    <submittedName>
        <fullName evidence="8">Lipopolysaccharide biosynthesis protein</fullName>
    </submittedName>
</protein>
<feature type="transmembrane region" description="Helical" evidence="7">
    <location>
        <begin position="180"/>
        <end position="199"/>
    </location>
</feature>
<evidence type="ECO:0000256" key="4">
    <source>
        <dbReference type="ARBA" id="ARBA00022692"/>
    </source>
</evidence>
<accession>A0ABW6BC23</accession>
<feature type="transmembrane region" description="Helical" evidence="7">
    <location>
        <begin position="12"/>
        <end position="33"/>
    </location>
</feature>
<feature type="transmembrane region" description="Helical" evidence="7">
    <location>
        <begin position="363"/>
        <end position="383"/>
    </location>
</feature>
<reference evidence="9" key="1">
    <citation type="journal article" date="2019" name="Int. J. Syst. Evol. Microbiol.">
        <title>The Global Catalogue of Microorganisms (GCM) 10K type strain sequencing project: providing services to taxonomists for standard genome sequencing and annotation.</title>
        <authorList>
            <consortium name="The Broad Institute Genomics Platform"/>
            <consortium name="The Broad Institute Genome Sequencing Center for Infectious Disease"/>
            <person name="Wu L."/>
            <person name="Ma J."/>
        </authorList>
    </citation>
    <scope>NUCLEOTIDE SEQUENCE [LARGE SCALE GENOMIC DNA]</scope>
    <source>
        <strain evidence="9">KCTC 23098</strain>
    </source>
</reference>
<feature type="transmembrane region" description="Helical" evidence="7">
    <location>
        <begin position="117"/>
        <end position="134"/>
    </location>
</feature>
<feature type="transmembrane region" description="Helical" evidence="7">
    <location>
        <begin position="154"/>
        <end position="174"/>
    </location>
</feature>
<gene>
    <name evidence="8" type="ORF">ACFS6J_27590</name>
</gene>
<feature type="transmembrane region" description="Helical" evidence="7">
    <location>
        <begin position="322"/>
        <end position="342"/>
    </location>
</feature>
<dbReference type="Pfam" id="PF13440">
    <property type="entry name" value="Polysacc_synt_3"/>
    <property type="match status" value="1"/>
</dbReference>
<feature type="transmembrane region" description="Helical" evidence="7">
    <location>
        <begin position="445"/>
        <end position="465"/>
    </location>
</feature>
<dbReference type="CDD" id="cd13127">
    <property type="entry name" value="MATE_tuaB_like"/>
    <property type="match status" value="1"/>
</dbReference>
<feature type="transmembrane region" description="Helical" evidence="7">
    <location>
        <begin position="88"/>
        <end position="111"/>
    </location>
</feature>
<keyword evidence="3" id="KW-1003">Cell membrane</keyword>
<organism evidence="8 9">
    <name type="scientific">Olivibacter jilunii</name>
    <dbReference type="NCBI Taxonomy" id="985016"/>
    <lineage>
        <taxon>Bacteria</taxon>
        <taxon>Pseudomonadati</taxon>
        <taxon>Bacteroidota</taxon>
        <taxon>Sphingobacteriia</taxon>
        <taxon>Sphingobacteriales</taxon>
        <taxon>Sphingobacteriaceae</taxon>
        <taxon>Olivibacter</taxon>
    </lineage>
</organism>
<evidence type="ECO:0000256" key="5">
    <source>
        <dbReference type="ARBA" id="ARBA00022989"/>
    </source>
</evidence>
<dbReference type="Proteomes" id="UP001597560">
    <property type="component" value="Unassembled WGS sequence"/>
</dbReference>
<sequence length="478" mass="53131">MDSSKSLVLKGVFWNGAQLIINQSFAFIVKLVLAKLLLPEQFGLIGMATVFTGFVQVLTDLGFGAALIQRKEEDLKPVHFHTAFWTGLIWSIALFLLMSFVIAPLAVGFYHEERLRLLIPVISLGILFTPINLVNKAQLSKKMEFKKIASIEGAANIVAGILSIILAFAGAGVWSLAFNSFAIVTFAIPFYFKATNWHPKFQWNKQAFKDVFGFGVLASGTNLVNYIINNIDYLLIGKFLSAALLGAYSFAFVLTDLFRSRLMAVINNVMYPLYGKKQSEPAAIKKYYLKVVSYNCIIVFPVMLLFFTLAEPFVLNFFGEKWHASIIPLQILAASIMIQMLVNSNTVLIRALGRPGLEMKLQIVKAIVYIPTLAYGVYIGGIIGAAWAVFFNKIFNVIVAQYAFKYLLDIKISTQELINEVKAPVIASSMAYGIGFLLLNIANVNFIIVGIIMIAVFAAIIYKMVGQELILHLKPQKK</sequence>